<sequence length="85" mass="9754">MDYSGMETIELVNTAKLDDNCLTVDHSALMLFLIEPRNVDHSSQHFNHDSKKHNPSESHLIFSFCRRKQALPNSLDSLISQIQSR</sequence>
<keyword evidence="2" id="KW-1185">Reference proteome</keyword>
<name>A0AA39SRL7_ACESA</name>
<organism evidence="1 2">
    <name type="scientific">Acer saccharum</name>
    <name type="common">Sugar maple</name>
    <dbReference type="NCBI Taxonomy" id="4024"/>
    <lineage>
        <taxon>Eukaryota</taxon>
        <taxon>Viridiplantae</taxon>
        <taxon>Streptophyta</taxon>
        <taxon>Embryophyta</taxon>
        <taxon>Tracheophyta</taxon>
        <taxon>Spermatophyta</taxon>
        <taxon>Magnoliopsida</taxon>
        <taxon>eudicotyledons</taxon>
        <taxon>Gunneridae</taxon>
        <taxon>Pentapetalae</taxon>
        <taxon>rosids</taxon>
        <taxon>malvids</taxon>
        <taxon>Sapindales</taxon>
        <taxon>Sapindaceae</taxon>
        <taxon>Hippocastanoideae</taxon>
        <taxon>Acereae</taxon>
        <taxon>Acer</taxon>
    </lineage>
</organism>
<accession>A0AA39SRL7</accession>
<protein>
    <submittedName>
        <fullName evidence="1">Uncharacterized protein</fullName>
    </submittedName>
</protein>
<dbReference type="AlphaFoldDB" id="A0AA39SRL7"/>
<proteinExistence type="predicted"/>
<comment type="caution">
    <text evidence="1">The sequence shown here is derived from an EMBL/GenBank/DDBJ whole genome shotgun (WGS) entry which is preliminary data.</text>
</comment>
<reference evidence="1" key="2">
    <citation type="submission" date="2023-06" db="EMBL/GenBank/DDBJ databases">
        <authorList>
            <person name="Swenson N.G."/>
            <person name="Wegrzyn J.L."/>
            <person name="Mcevoy S.L."/>
        </authorList>
    </citation>
    <scope>NUCLEOTIDE SEQUENCE</scope>
    <source>
        <strain evidence="1">NS2018</strain>
        <tissue evidence="1">Leaf</tissue>
    </source>
</reference>
<dbReference type="Proteomes" id="UP001168877">
    <property type="component" value="Unassembled WGS sequence"/>
</dbReference>
<reference evidence="1" key="1">
    <citation type="journal article" date="2022" name="Plant J.">
        <title>Strategies of tolerance reflected in two North American maple genomes.</title>
        <authorList>
            <person name="McEvoy S.L."/>
            <person name="Sezen U.U."/>
            <person name="Trouern-Trend A."/>
            <person name="McMahon S.M."/>
            <person name="Schaberg P.G."/>
            <person name="Yang J."/>
            <person name="Wegrzyn J.L."/>
            <person name="Swenson N.G."/>
        </authorList>
    </citation>
    <scope>NUCLEOTIDE SEQUENCE</scope>
    <source>
        <strain evidence="1">NS2018</strain>
    </source>
</reference>
<evidence type="ECO:0000313" key="2">
    <source>
        <dbReference type="Proteomes" id="UP001168877"/>
    </source>
</evidence>
<dbReference type="EMBL" id="JAUESC010000004">
    <property type="protein sequence ID" value="KAK0595655.1"/>
    <property type="molecule type" value="Genomic_DNA"/>
</dbReference>
<gene>
    <name evidence="1" type="ORF">LWI29_008748</name>
</gene>
<evidence type="ECO:0000313" key="1">
    <source>
        <dbReference type="EMBL" id="KAK0595655.1"/>
    </source>
</evidence>